<accession>A0A5B9DQS7</accession>
<dbReference type="InterPro" id="IPR028098">
    <property type="entry name" value="Glyco_trans_4-like_N"/>
</dbReference>
<dbReference type="SUPFAM" id="SSF53756">
    <property type="entry name" value="UDP-Glycosyltransferase/glycogen phosphorylase"/>
    <property type="match status" value="1"/>
</dbReference>
<evidence type="ECO:0000313" key="1">
    <source>
        <dbReference type="EMBL" id="QEE21295.1"/>
    </source>
</evidence>
<reference evidence="1 2" key="1">
    <citation type="journal article" date="2015" name="Int. J. Syst. Evol. Microbiol.">
        <title>Youhaiella tibetensis gen. nov., sp. nov., isolated from subsurface sediment.</title>
        <authorList>
            <person name="Wang Y.X."/>
            <person name="Huang F.Q."/>
            <person name="Nogi Y."/>
            <person name="Pang S.J."/>
            <person name="Wang P.K."/>
            <person name="Lv J."/>
        </authorList>
    </citation>
    <scope>NUCLEOTIDE SEQUENCE [LARGE SCALE GENOMIC DNA]</scope>
    <source>
        <strain evidence="2">fig4</strain>
    </source>
</reference>
<dbReference type="KEGG" id="yti:FNA67_14365"/>
<keyword evidence="1" id="KW-0808">Transferase</keyword>
<proteinExistence type="predicted"/>
<dbReference type="InterPro" id="IPR050194">
    <property type="entry name" value="Glycosyltransferase_grp1"/>
</dbReference>
<keyword evidence="2" id="KW-1185">Reference proteome</keyword>
<dbReference type="AlphaFoldDB" id="A0A5B9DQS7"/>
<dbReference type="Pfam" id="PF13692">
    <property type="entry name" value="Glyco_trans_1_4"/>
    <property type="match status" value="1"/>
</dbReference>
<sequence>MTSLLIVTDAWYPQTNGVVHSLEAVGNTLKSEGYKVQYLTPERFWTVPMPTYPEIRLSLAPIGAVAEIIGRMMPDHIHIATEGPLGLQAKFFCVERGLAYTTSYHTRFPQYVSARVPVPTEWSYAYLRWFHSGAAATLVPTPSIVAELAEHQFENLRVWSRGVDTSRFHPGAKTEFAGLPGPHLLYVGRVAVEKNVEAFLRLRMPGTKIVVGDGPQLPELRQAFPEAVFLGKKHGEELAALYRSADVFVFPSRTDTFGNVVIEALASGVPVAAYPVAGPVDILTDTAAGALDEDLEAAVTRALTLSREAARQHAARFTWAAAAEQFRSALVPASSWRDEAA</sequence>
<organism evidence="1 2">
    <name type="scientific">Paradevosia tibetensis</name>
    <dbReference type="NCBI Taxonomy" id="1447062"/>
    <lineage>
        <taxon>Bacteria</taxon>
        <taxon>Pseudomonadati</taxon>
        <taxon>Pseudomonadota</taxon>
        <taxon>Alphaproteobacteria</taxon>
        <taxon>Hyphomicrobiales</taxon>
        <taxon>Devosiaceae</taxon>
        <taxon>Paradevosia</taxon>
    </lineage>
</organism>
<gene>
    <name evidence="1" type="ORF">FNA67_14365</name>
</gene>
<dbReference type="EMBL" id="CP041690">
    <property type="protein sequence ID" value="QEE21295.1"/>
    <property type="molecule type" value="Genomic_DNA"/>
</dbReference>
<dbReference type="PANTHER" id="PTHR45947">
    <property type="entry name" value="SULFOQUINOVOSYL TRANSFERASE SQD2"/>
    <property type="match status" value="1"/>
</dbReference>
<protein>
    <submittedName>
        <fullName evidence="1">Glycosyltransferase family 1 protein</fullName>
    </submittedName>
</protein>
<dbReference type="OrthoDB" id="9802525at2"/>
<dbReference type="RefSeq" id="WP_147656482.1">
    <property type="nucleotide sequence ID" value="NZ_BMFM01000001.1"/>
</dbReference>
<name>A0A5B9DQS7_9HYPH</name>
<dbReference type="GO" id="GO:0016757">
    <property type="term" value="F:glycosyltransferase activity"/>
    <property type="evidence" value="ECO:0007669"/>
    <property type="project" value="UniProtKB-ARBA"/>
</dbReference>
<dbReference type="PANTHER" id="PTHR45947:SF3">
    <property type="entry name" value="SULFOQUINOVOSYL TRANSFERASE SQD2"/>
    <property type="match status" value="1"/>
</dbReference>
<dbReference type="CDD" id="cd03814">
    <property type="entry name" value="GT4-like"/>
    <property type="match status" value="1"/>
</dbReference>
<dbReference type="Pfam" id="PF13439">
    <property type="entry name" value="Glyco_transf_4"/>
    <property type="match status" value="1"/>
</dbReference>
<evidence type="ECO:0000313" key="2">
    <source>
        <dbReference type="Proteomes" id="UP000321062"/>
    </source>
</evidence>
<dbReference type="Proteomes" id="UP000321062">
    <property type="component" value="Chromosome"/>
</dbReference>
<dbReference type="Gene3D" id="3.40.50.2000">
    <property type="entry name" value="Glycogen Phosphorylase B"/>
    <property type="match status" value="2"/>
</dbReference>